<dbReference type="EMBL" id="CATOUU010000047">
    <property type="protein sequence ID" value="CAI9914260.1"/>
    <property type="molecule type" value="Genomic_DNA"/>
</dbReference>
<accession>A0AA86TCT3</accession>
<evidence type="ECO:0000313" key="2">
    <source>
        <dbReference type="EMBL" id="CAI9914260.1"/>
    </source>
</evidence>
<feature type="transmembrane region" description="Helical" evidence="1">
    <location>
        <begin position="12"/>
        <end position="33"/>
    </location>
</feature>
<evidence type="ECO:0000313" key="5">
    <source>
        <dbReference type="EMBL" id="CAL6089612.1"/>
    </source>
</evidence>
<proteinExistence type="predicted"/>
<dbReference type="EMBL" id="CAXDID020000421">
    <property type="protein sequence ID" value="CAL6089612.1"/>
    <property type="molecule type" value="Genomic_DNA"/>
</dbReference>
<keyword evidence="1" id="KW-1133">Transmembrane helix</keyword>
<protein>
    <submittedName>
        <fullName evidence="2">Transmembrane domain-containing protein</fullName>
    </submittedName>
    <submittedName>
        <fullName evidence="4">Transmembrane_domain-containing protein</fullName>
    </submittedName>
</protein>
<comment type="caution">
    <text evidence="2">The sequence shown here is derived from an EMBL/GenBank/DDBJ whole genome shotgun (WGS) entry which is preliminary data.</text>
</comment>
<gene>
    <name evidence="2" type="ORF">HINF_LOCUS1905</name>
    <name evidence="3" type="ORF">HINF_LOCUS22357</name>
    <name evidence="4" type="ORF">HINF_LOCUS64481</name>
    <name evidence="5" type="ORF">HINF_LOCUS64913</name>
</gene>
<evidence type="ECO:0000313" key="4">
    <source>
        <dbReference type="EMBL" id="CAL6088996.1"/>
    </source>
</evidence>
<dbReference type="EMBL" id="CATOUU010000582">
    <property type="protein sequence ID" value="CAI9934712.1"/>
    <property type="molecule type" value="Genomic_DNA"/>
</dbReference>
<evidence type="ECO:0000256" key="1">
    <source>
        <dbReference type="SAM" id="Phobius"/>
    </source>
</evidence>
<name>A0AA86TCT3_9EUKA</name>
<reference evidence="4 6" key="2">
    <citation type="submission" date="2024-07" db="EMBL/GenBank/DDBJ databases">
        <authorList>
            <person name="Akdeniz Z."/>
        </authorList>
    </citation>
    <scope>NUCLEOTIDE SEQUENCE [LARGE SCALE GENOMIC DNA]</scope>
</reference>
<organism evidence="2">
    <name type="scientific">Hexamita inflata</name>
    <dbReference type="NCBI Taxonomy" id="28002"/>
    <lineage>
        <taxon>Eukaryota</taxon>
        <taxon>Metamonada</taxon>
        <taxon>Diplomonadida</taxon>
        <taxon>Hexamitidae</taxon>
        <taxon>Hexamitinae</taxon>
        <taxon>Hexamita</taxon>
    </lineage>
</organism>
<keyword evidence="6" id="KW-1185">Reference proteome</keyword>
<dbReference type="EMBL" id="CAXDID020000413">
    <property type="protein sequence ID" value="CAL6088996.1"/>
    <property type="molecule type" value="Genomic_DNA"/>
</dbReference>
<dbReference type="AlphaFoldDB" id="A0AA86TCT3"/>
<evidence type="ECO:0000313" key="6">
    <source>
        <dbReference type="Proteomes" id="UP001642409"/>
    </source>
</evidence>
<reference evidence="2" key="1">
    <citation type="submission" date="2023-06" db="EMBL/GenBank/DDBJ databases">
        <authorList>
            <person name="Kurt Z."/>
        </authorList>
    </citation>
    <scope>NUCLEOTIDE SEQUENCE</scope>
</reference>
<sequence>MQEYGTNSYKITGYFLIAYFGLVLAIGVLSPCIQRVKDKDMYGKVSTTQICCHVCVAGLLIAWCLMPFLGFYVIIPAVFLYLIKFCLCQCLHEHIAFQNMHNLEQIDQLLTQIREQIPNIYFQCECSHVVLVQVPVGNQMQTRYDKVITYNKNYEVPLIWIKDKTPALYITENAPVIFIKLKEQFQMMGDSLILEGIQNRIYQENRFRDQDCNIYLNQVLPGIKQKYFLKSRKHCWISLGMLWISMLLQFDVLYVGIIRSLIPKTVLPVIKCYLIDQMYARSQYIPATYEKQENEHTNPEILEPKLVIEQNTQPLTTKIKPDYLNSLIKEQKQTVRGKKDKNQIQNQQEEIIKNISNEPNNIPIFPAF</sequence>
<dbReference type="Proteomes" id="UP001642409">
    <property type="component" value="Unassembled WGS sequence"/>
</dbReference>
<feature type="transmembrane region" description="Helical" evidence="1">
    <location>
        <begin position="54"/>
        <end position="83"/>
    </location>
</feature>
<keyword evidence="1" id="KW-0472">Membrane</keyword>
<evidence type="ECO:0000313" key="3">
    <source>
        <dbReference type="EMBL" id="CAI9934712.1"/>
    </source>
</evidence>
<keyword evidence="1 2" id="KW-0812">Transmembrane</keyword>